<gene>
    <name evidence="1" type="ORF">NE692_09495</name>
</gene>
<reference evidence="1" key="1">
    <citation type="submission" date="2022-06" db="EMBL/GenBank/DDBJ databases">
        <title>Isolation of gut microbiota from human fecal samples.</title>
        <authorList>
            <person name="Pamer E.G."/>
            <person name="Barat B."/>
            <person name="Waligurski E."/>
            <person name="Medina S."/>
            <person name="Paddock L."/>
            <person name="Mostad J."/>
        </authorList>
    </citation>
    <scope>NUCLEOTIDE SEQUENCE</scope>
    <source>
        <strain evidence="1">SL.1.01</strain>
    </source>
</reference>
<name>A0AAW5JVT6_BIFAD</name>
<dbReference type="RefSeq" id="WP_256134684.1">
    <property type="nucleotide sequence ID" value="NZ_JANFYM010000012.1"/>
</dbReference>
<dbReference type="Proteomes" id="UP001206013">
    <property type="component" value="Unassembled WGS sequence"/>
</dbReference>
<organism evidence="1 2">
    <name type="scientific">Bifidobacterium adolescentis</name>
    <dbReference type="NCBI Taxonomy" id="1680"/>
    <lineage>
        <taxon>Bacteria</taxon>
        <taxon>Bacillati</taxon>
        <taxon>Actinomycetota</taxon>
        <taxon>Actinomycetes</taxon>
        <taxon>Bifidobacteriales</taxon>
        <taxon>Bifidobacteriaceae</taxon>
        <taxon>Bifidobacterium</taxon>
    </lineage>
</organism>
<evidence type="ECO:0000313" key="2">
    <source>
        <dbReference type="Proteomes" id="UP001206013"/>
    </source>
</evidence>
<evidence type="ECO:0000313" key="1">
    <source>
        <dbReference type="EMBL" id="MCQ4793684.1"/>
    </source>
</evidence>
<sequence length="71" mass="7881">MNVKFTGFDYISDNDGMGIHVVAGADDIWLPVDDRERVRFALAVLDGLGPKELDEVAYQFALERTRGHGSL</sequence>
<dbReference type="EMBL" id="JANFYM010000012">
    <property type="protein sequence ID" value="MCQ4793684.1"/>
    <property type="molecule type" value="Genomic_DNA"/>
</dbReference>
<accession>A0AAW5JVT6</accession>
<comment type="caution">
    <text evidence="1">The sequence shown here is derived from an EMBL/GenBank/DDBJ whole genome shotgun (WGS) entry which is preliminary data.</text>
</comment>
<proteinExistence type="predicted"/>
<dbReference type="AlphaFoldDB" id="A0AAW5JVT6"/>
<protein>
    <submittedName>
        <fullName evidence="1">Uncharacterized protein</fullName>
    </submittedName>
</protein>